<dbReference type="InterPro" id="IPR008250">
    <property type="entry name" value="ATPase_P-typ_transduc_dom_A_sf"/>
</dbReference>
<organism evidence="13 14">
    <name type="scientific">Falsiroseomonas frigidaquae</name>
    <dbReference type="NCBI Taxonomy" id="487318"/>
    <lineage>
        <taxon>Bacteria</taxon>
        <taxon>Pseudomonadati</taxon>
        <taxon>Pseudomonadota</taxon>
        <taxon>Alphaproteobacteria</taxon>
        <taxon>Acetobacterales</taxon>
        <taxon>Roseomonadaceae</taxon>
        <taxon>Falsiroseomonas</taxon>
    </lineage>
</organism>
<dbReference type="SMART" id="SM00831">
    <property type="entry name" value="Cation_ATPase_N"/>
    <property type="match status" value="1"/>
</dbReference>
<keyword evidence="9 11" id="KW-0472">Membrane</keyword>
<dbReference type="PROSITE" id="PS00154">
    <property type="entry name" value="ATPASE_E1_E2"/>
    <property type="match status" value="1"/>
</dbReference>
<evidence type="ECO:0000256" key="7">
    <source>
        <dbReference type="ARBA" id="ARBA00022967"/>
    </source>
</evidence>
<feature type="compositionally biased region" description="Basic and acidic residues" evidence="10">
    <location>
        <begin position="1"/>
        <end position="11"/>
    </location>
</feature>
<feature type="transmembrane region" description="Helical" evidence="11">
    <location>
        <begin position="946"/>
        <end position="966"/>
    </location>
</feature>
<feature type="transmembrane region" description="Helical" evidence="11">
    <location>
        <begin position="882"/>
        <end position="899"/>
    </location>
</feature>
<feature type="transmembrane region" description="Helical" evidence="11">
    <location>
        <begin position="911"/>
        <end position="934"/>
    </location>
</feature>
<evidence type="ECO:0000256" key="6">
    <source>
        <dbReference type="ARBA" id="ARBA00022840"/>
    </source>
</evidence>
<sequence>MQRAGGRDIRGEAPAAGQQAGILQPAQRLAEAGKNVERHAGSLGCGSGAGKRRASRRREPAILATGGPRRLVASGPRHVIEERPDLAATPQPSRDPPHAATPASVLATLQTAAEGLSGAEAAARLARHGPNRLPEARGEGPLRRFLRQFHDVLIYVLLAAAALSLALGHALDAGVILAVVVLNAVIGFVQEGKAARAMEAISGMIDPSAMVLRDGRRLRVPAAEIVPGDIVLLEAGDRVPADLRLLRARNLRIEEAALTGESVPVEKGIAAVPAEAPLAERSAMAWSGTLVAAGSGAGVAVATGAATELGRISTMLGAVDTLQTPLLRQMSHFARQVSGTVLAVSALLFGFATLLRDQPASEAFMAVVGMAVSAIPEGLPAIMTITLAIGVQRMAGRRAIIRQLPAVETLGAVGVICTDKTGTLTRNEMVATTLLLPGDALAATGVGYEPGGEILRDGTPLEHGAEAALRDLLRAALLCNDAELREVDGAWRVEGDPMEGALVVLARKAGLDPAAERQAHPRRDEIPFDSQHRFMATLHPDPEGGDLILLKGAPERILDLCADTPDLDRAAWTARAEALAAEGQRVLGFAALSAPAGAVQLAAETLAGGPRLLGLIGFIDPPRPEAMAAVRDAREAGIRVVMITGDHAATAREIARQLGLAEAPEVLTGAELEKLDDAALRRAVGHVTVFARTTPEHKLRLVMALQAEGHTVAMTGDGVNDAPALKRADVGVAMGAKGTEAAKQAADMVLADDNFASIVAAVREGRTVYDNIRKVIGWTLPTNGGESLTIIAAILAGMALPITPVQILWVNLVSSVALGTVLAFEPTEPGTMARPPRPRQEPILTGALAWQIIFTSVLMACGAFGVFFWAQAQGLPMETARTMVVNAIVVMEIAYLFSVRYVHGTSLTWRGVVGTPAVLAGLAAIILAQIAFTWLPWMQQAFRTTALGMVESALVLACGAVLLVIVEAEKWLRRRHG</sequence>
<dbReference type="InterPro" id="IPR023298">
    <property type="entry name" value="ATPase_P-typ_TM_dom_sf"/>
</dbReference>
<evidence type="ECO:0000256" key="1">
    <source>
        <dbReference type="ARBA" id="ARBA00004651"/>
    </source>
</evidence>
<feature type="region of interest" description="Disordered" evidence="10">
    <location>
        <begin position="1"/>
        <end position="77"/>
    </location>
</feature>
<keyword evidence="3" id="KW-1003">Cell membrane</keyword>
<dbReference type="SUPFAM" id="SSF81665">
    <property type="entry name" value="Calcium ATPase, transmembrane domain M"/>
    <property type="match status" value="1"/>
</dbReference>
<dbReference type="Gene3D" id="1.20.1110.10">
    <property type="entry name" value="Calcium-transporting ATPase, transmembrane domain"/>
    <property type="match status" value="1"/>
</dbReference>
<comment type="caution">
    <text evidence="13">The sequence shown here is derived from an EMBL/GenBank/DDBJ whole genome shotgun (WGS) entry which is preliminary data.</text>
</comment>
<feature type="transmembrane region" description="Helical" evidence="11">
    <location>
        <begin position="337"/>
        <end position="355"/>
    </location>
</feature>
<accession>A0ABX1ET18</accession>
<dbReference type="Gene3D" id="3.40.1110.10">
    <property type="entry name" value="Calcium-transporting ATPase, cytoplasmic domain N"/>
    <property type="match status" value="1"/>
</dbReference>
<dbReference type="InterPro" id="IPR059000">
    <property type="entry name" value="ATPase_P-type_domA"/>
</dbReference>
<dbReference type="Pfam" id="PF08282">
    <property type="entry name" value="Hydrolase_3"/>
    <property type="match status" value="1"/>
</dbReference>
<keyword evidence="6" id="KW-0067">ATP-binding</keyword>
<dbReference type="Pfam" id="PF00689">
    <property type="entry name" value="Cation_ATPase_C"/>
    <property type="match status" value="1"/>
</dbReference>
<dbReference type="InterPro" id="IPR001757">
    <property type="entry name" value="P_typ_ATPase"/>
</dbReference>
<feature type="domain" description="Cation-transporting P-type ATPase N-terminal" evidence="12">
    <location>
        <begin position="96"/>
        <end position="169"/>
    </location>
</feature>
<evidence type="ECO:0000256" key="5">
    <source>
        <dbReference type="ARBA" id="ARBA00022741"/>
    </source>
</evidence>
<dbReference type="SUPFAM" id="SSF81653">
    <property type="entry name" value="Calcium ATPase, transduction domain A"/>
    <property type="match status" value="1"/>
</dbReference>
<protein>
    <submittedName>
        <fullName evidence="13">HAD-IC family P-type ATPase</fullName>
    </submittedName>
</protein>
<evidence type="ECO:0000256" key="11">
    <source>
        <dbReference type="SAM" id="Phobius"/>
    </source>
</evidence>
<dbReference type="InterPro" id="IPR044492">
    <property type="entry name" value="P_typ_ATPase_HD_dom"/>
</dbReference>
<feature type="transmembrane region" description="Helical" evidence="11">
    <location>
        <begin position="844"/>
        <end position="870"/>
    </location>
</feature>
<dbReference type="SFLD" id="SFLDS00003">
    <property type="entry name" value="Haloacid_Dehalogenase"/>
    <property type="match status" value="1"/>
</dbReference>
<dbReference type="PRINTS" id="PR00120">
    <property type="entry name" value="HATPASE"/>
</dbReference>
<dbReference type="SUPFAM" id="SSF56784">
    <property type="entry name" value="HAD-like"/>
    <property type="match status" value="1"/>
</dbReference>
<evidence type="ECO:0000313" key="14">
    <source>
        <dbReference type="Proteomes" id="UP000765160"/>
    </source>
</evidence>
<dbReference type="PANTHER" id="PTHR43294">
    <property type="entry name" value="SODIUM/POTASSIUM-TRANSPORTING ATPASE SUBUNIT ALPHA"/>
    <property type="match status" value="1"/>
</dbReference>
<evidence type="ECO:0000256" key="8">
    <source>
        <dbReference type="ARBA" id="ARBA00022989"/>
    </source>
</evidence>
<evidence type="ECO:0000256" key="3">
    <source>
        <dbReference type="ARBA" id="ARBA00022475"/>
    </source>
</evidence>
<gene>
    <name evidence="13" type="ORF">HB662_03210</name>
</gene>
<dbReference type="Pfam" id="PF00690">
    <property type="entry name" value="Cation_ATPase_N"/>
    <property type="match status" value="1"/>
</dbReference>
<dbReference type="InterPro" id="IPR050510">
    <property type="entry name" value="Cation_transp_ATPase_P-type"/>
</dbReference>
<evidence type="ECO:0000313" key="13">
    <source>
        <dbReference type="EMBL" id="NKE43771.1"/>
    </source>
</evidence>
<proteinExistence type="inferred from homology"/>
<keyword evidence="14" id="KW-1185">Reference proteome</keyword>
<dbReference type="EMBL" id="JAAVTX010000001">
    <property type="protein sequence ID" value="NKE43771.1"/>
    <property type="molecule type" value="Genomic_DNA"/>
</dbReference>
<dbReference type="Gene3D" id="3.40.50.1000">
    <property type="entry name" value="HAD superfamily/HAD-like"/>
    <property type="match status" value="1"/>
</dbReference>
<feature type="transmembrane region" description="Helical" evidence="11">
    <location>
        <begin position="149"/>
        <end position="167"/>
    </location>
</feature>
<feature type="transmembrane region" description="Helical" evidence="11">
    <location>
        <begin position="173"/>
        <end position="189"/>
    </location>
</feature>
<dbReference type="Pfam" id="PF13246">
    <property type="entry name" value="Cation_ATPase"/>
    <property type="match status" value="1"/>
</dbReference>
<dbReference type="InterPro" id="IPR023214">
    <property type="entry name" value="HAD_sf"/>
</dbReference>
<keyword evidence="7" id="KW-1278">Translocase</keyword>
<dbReference type="InterPro" id="IPR036412">
    <property type="entry name" value="HAD-like_sf"/>
</dbReference>
<comment type="subcellular location">
    <subcellularLocation>
        <location evidence="1">Cell membrane</location>
        <topology evidence="1">Multi-pass membrane protein</topology>
    </subcellularLocation>
</comment>
<dbReference type="SFLD" id="SFLDF00027">
    <property type="entry name" value="p-type_atpase"/>
    <property type="match status" value="1"/>
</dbReference>
<evidence type="ECO:0000256" key="9">
    <source>
        <dbReference type="ARBA" id="ARBA00023136"/>
    </source>
</evidence>
<dbReference type="NCBIfam" id="TIGR01494">
    <property type="entry name" value="ATPase_P-type"/>
    <property type="match status" value="2"/>
</dbReference>
<dbReference type="InterPro" id="IPR004014">
    <property type="entry name" value="ATPase_P-typ_cation-transptr_N"/>
</dbReference>
<dbReference type="InterPro" id="IPR023299">
    <property type="entry name" value="ATPase_P-typ_cyto_dom_N"/>
</dbReference>
<dbReference type="InterPro" id="IPR018303">
    <property type="entry name" value="ATPase_P-typ_P_site"/>
</dbReference>
<dbReference type="SUPFAM" id="SSF81660">
    <property type="entry name" value="Metal cation-transporting ATPase, ATP-binding domain N"/>
    <property type="match status" value="1"/>
</dbReference>
<dbReference type="InterPro" id="IPR006068">
    <property type="entry name" value="ATPase_P-typ_cation-transptr_C"/>
</dbReference>
<comment type="similarity">
    <text evidence="2">Belongs to the cation transport ATPase (P-type) (TC 3.A.3) family. Type IIA subfamily.</text>
</comment>
<feature type="transmembrane region" description="Helical" evidence="11">
    <location>
        <begin position="775"/>
        <end position="800"/>
    </location>
</feature>
<dbReference type="PRINTS" id="PR00119">
    <property type="entry name" value="CATATPASE"/>
</dbReference>
<feature type="transmembrane region" description="Helical" evidence="11">
    <location>
        <begin position="806"/>
        <end position="824"/>
    </location>
</feature>
<feature type="region of interest" description="Disordered" evidence="10">
    <location>
        <begin position="82"/>
        <end position="101"/>
    </location>
</feature>
<evidence type="ECO:0000256" key="2">
    <source>
        <dbReference type="ARBA" id="ARBA00005675"/>
    </source>
</evidence>
<keyword evidence="4 11" id="KW-0812">Transmembrane</keyword>
<dbReference type="SFLD" id="SFLDG00002">
    <property type="entry name" value="C1.7:_P-type_atpase_like"/>
    <property type="match status" value="1"/>
</dbReference>
<evidence type="ECO:0000259" key="12">
    <source>
        <dbReference type="SMART" id="SM00831"/>
    </source>
</evidence>
<evidence type="ECO:0000256" key="10">
    <source>
        <dbReference type="SAM" id="MobiDB-lite"/>
    </source>
</evidence>
<dbReference type="Gene3D" id="2.70.150.10">
    <property type="entry name" value="Calcium-transporting ATPase, cytoplasmic transduction domain A"/>
    <property type="match status" value="1"/>
</dbReference>
<reference evidence="13 14" key="1">
    <citation type="submission" date="2020-03" db="EMBL/GenBank/DDBJ databases">
        <title>Roseomonas selenitidurans sp. nov. isolated from soil.</title>
        <authorList>
            <person name="Liu H."/>
        </authorList>
    </citation>
    <scope>NUCLEOTIDE SEQUENCE [LARGE SCALE GENOMIC DNA]</scope>
    <source>
        <strain evidence="13 14">JCM 15073</strain>
    </source>
</reference>
<feature type="transmembrane region" description="Helical" evidence="11">
    <location>
        <begin position="367"/>
        <end position="391"/>
    </location>
</feature>
<keyword evidence="5" id="KW-0547">Nucleotide-binding</keyword>
<dbReference type="Proteomes" id="UP000765160">
    <property type="component" value="Unassembled WGS sequence"/>
</dbReference>
<evidence type="ECO:0000256" key="4">
    <source>
        <dbReference type="ARBA" id="ARBA00022692"/>
    </source>
</evidence>
<dbReference type="PANTHER" id="PTHR43294:SF21">
    <property type="entry name" value="CATION TRANSPORTING ATPASE"/>
    <property type="match status" value="1"/>
</dbReference>
<dbReference type="Pfam" id="PF00122">
    <property type="entry name" value="E1-E2_ATPase"/>
    <property type="match status" value="1"/>
</dbReference>
<name>A0ABX1ET18_9PROT</name>
<keyword evidence="8 11" id="KW-1133">Transmembrane helix</keyword>